<feature type="transmembrane region" description="Helical" evidence="10">
    <location>
        <begin position="665"/>
        <end position="687"/>
    </location>
</feature>
<comment type="subcellular location">
    <subcellularLocation>
        <location evidence="1">Membrane</location>
        <topology evidence="1">Multi-pass membrane protein</topology>
    </subcellularLocation>
</comment>
<evidence type="ECO:0000256" key="10">
    <source>
        <dbReference type="SAM" id="Phobius"/>
    </source>
</evidence>
<feature type="transmembrane region" description="Helical" evidence="10">
    <location>
        <begin position="141"/>
        <end position="160"/>
    </location>
</feature>
<feature type="transmembrane region" description="Helical" evidence="10">
    <location>
        <begin position="287"/>
        <end position="319"/>
    </location>
</feature>
<keyword evidence="3" id="KW-0813">Transport</keyword>
<proteinExistence type="inferred from homology"/>
<evidence type="ECO:0000256" key="8">
    <source>
        <dbReference type="ARBA" id="ARBA00023136"/>
    </source>
</evidence>
<dbReference type="GO" id="GO:0035673">
    <property type="term" value="F:oligopeptide transmembrane transporter activity"/>
    <property type="evidence" value="ECO:0007669"/>
    <property type="project" value="InterPro"/>
</dbReference>
<feature type="region of interest" description="Disordered" evidence="9">
    <location>
        <begin position="1"/>
        <end position="52"/>
    </location>
</feature>
<comment type="similarity">
    <text evidence="2">Belongs to the oligopeptide OPT transporter family.</text>
</comment>
<feature type="transmembrane region" description="Helical" evidence="10">
    <location>
        <begin position="220"/>
        <end position="238"/>
    </location>
</feature>
<feature type="compositionally biased region" description="Low complexity" evidence="9">
    <location>
        <begin position="7"/>
        <end position="22"/>
    </location>
</feature>
<evidence type="ECO:0000256" key="1">
    <source>
        <dbReference type="ARBA" id="ARBA00004141"/>
    </source>
</evidence>
<feature type="transmembrane region" description="Helical" evidence="10">
    <location>
        <begin position="359"/>
        <end position="382"/>
    </location>
</feature>
<dbReference type="GO" id="GO:0015031">
    <property type="term" value="P:protein transport"/>
    <property type="evidence" value="ECO:0007669"/>
    <property type="project" value="UniProtKB-KW"/>
</dbReference>
<name>A0A6A6NQD8_9PEZI</name>
<dbReference type="Pfam" id="PF03169">
    <property type="entry name" value="OPT"/>
    <property type="match status" value="1"/>
</dbReference>
<feature type="transmembrane region" description="Helical" evidence="10">
    <location>
        <begin position="331"/>
        <end position="352"/>
    </location>
</feature>
<evidence type="ECO:0000256" key="3">
    <source>
        <dbReference type="ARBA" id="ARBA00022448"/>
    </source>
</evidence>
<evidence type="ECO:0000256" key="9">
    <source>
        <dbReference type="SAM" id="MobiDB-lite"/>
    </source>
</evidence>
<gene>
    <name evidence="11" type="ORF">BDY21DRAFT_374833</name>
</gene>
<evidence type="ECO:0000313" key="12">
    <source>
        <dbReference type="Proteomes" id="UP000799766"/>
    </source>
</evidence>
<keyword evidence="5" id="KW-0571">Peptide transport</keyword>
<dbReference type="InterPro" id="IPR004648">
    <property type="entry name" value="Oligpept_transpt"/>
</dbReference>
<dbReference type="PANTHER" id="PTHR22601">
    <property type="entry name" value="ISP4 LIKE PROTEIN"/>
    <property type="match status" value="1"/>
</dbReference>
<accession>A0A6A6NQD8</accession>
<keyword evidence="8 10" id="KW-0472">Membrane</keyword>
<feature type="transmembrane region" description="Helical" evidence="10">
    <location>
        <begin position="244"/>
        <end position="266"/>
    </location>
</feature>
<keyword evidence="6" id="KW-0653">Protein transport</keyword>
<protein>
    <submittedName>
        <fullName evidence="11">OPT family small oligopeptide transporter</fullName>
    </submittedName>
</protein>
<dbReference type="GO" id="GO:0016020">
    <property type="term" value="C:membrane"/>
    <property type="evidence" value="ECO:0007669"/>
    <property type="project" value="UniProtKB-SubCell"/>
</dbReference>
<feature type="transmembrane region" description="Helical" evidence="10">
    <location>
        <begin position="599"/>
        <end position="621"/>
    </location>
</feature>
<feature type="transmembrane region" description="Helical" evidence="10">
    <location>
        <begin position="488"/>
        <end position="509"/>
    </location>
</feature>
<feature type="transmembrane region" description="Helical" evidence="10">
    <location>
        <begin position="559"/>
        <end position="579"/>
    </location>
</feature>
<dbReference type="NCBIfam" id="TIGR00728">
    <property type="entry name" value="OPT_sfam"/>
    <property type="match status" value="1"/>
</dbReference>
<dbReference type="AlphaFoldDB" id="A0A6A6NQD8"/>
<feature type="region of interest" description="Disordered" evidence="9">
    <location>
        <begin position="72"/>
        <end position="92"/>
    </location>
</feature>
<keyword evidence="4 10" id="KW-0812">Transmembrane</keyword>
<dbReference type="Proteomes" id="UP000799766">
    <property type="component" value="Unassembled WGS sequence"/>
</dbReference>
<dbReference type="NCBIfam" id="TIGR00727">
    <property type="entry name" value="ISP4_OPT"/>
    <property type="match status" value="1"/>
</dbReference>
<feature type="transmembrane region" description="Helical" evidence="10">
    <location>
        <begin position="515"/>
        <end position="538"/>
    </location>
</feature>
<evidence type="ECO:0000256" key="4">
    <source>
        <dbReference type="ARBA" id="ARBA00022692"/>
    </source>
</evidence>
<sequence length="808" mass="90179">MALRPKSSIITENSVTSTSSEESSLKGVKAKTDTAKVTSSEVRPDDSPVDELRNRLSRPAWDLNLPDDFKTTSSSSLWEEESRANGGQIEENSPYEEVRAAVPNWDEEMPANTIRAWVLGMTLSIIGSGINTLFSLRQPSISIGAVVAQLVSFALGKAWARWLPSKQRTLFGIRWNLNPGPFNVKEHAVIIVMASVSFSQAYATDIIIAQDKFYGQNFGIGFQILLMVTTQSIGYGIAGFLRKFLVYPAAMIWPGNLVSVTLTHVMHEKEVKPDPNVLGGKMSRFKWFGVIFLGAYLYYWIPGYLFQCLSMITFVTWAYPQNPVVNQLFGGTTGLGLIPLTLDWTTIVGFLGNPMIPPWYAIANSMVGVVIFYIITTIGLHYSGAWYARFLPIGDSLTYDNTGVEYNVSRVTTPRLTLDEAAYAEYSPLLLSTTFALTYGLSFATIASLVVYIYLNFRHVIVAQFKNAKTEKPDIHMKLMQKYPEAPIWWYAGLFLVMLALSYVTVLAYPTEFAWWAFTFAIVFSTVMTLPVGIVQAITNHQIGLNVITEFLMGYMQPGRPLALMMFKTYGYITASHALGFLGDLKYGHYMKIPPRTMFMVQVVGTIISCFVQIFILNFALDNVEGICEPQQAQRFTCPGARVFYSASVIWGLLGPQRMFSPGQIYSALLFFFPIGVAFAVALHFAAKRFPNTPLKYAMAPLILGGGASIPPATPFNYLTWGAVGFIFQRFIRRRYFAWWARLNYLTASGLDTGLAVSTLTIFFIFTLNQIQAPQWWGNTVFKNTMDMTGTAVQDKVASGNSFGPENW</sequence>
<feature type="compositionally biased region" description="Basic and acidic residues" evidence="9">
    <location>
        <begin position="42"/>
        <end position="52"/>
    </location>
</feature>
<keyword evidence="12" id="KW-1185">Reference proteome</keyword>
<evidence type="ECO:0000256" key="7">
    <source>
        <dbReference type="ARBA" id="ARBA00022989"/>
    </source>
</evidence>
<reference evidence="11" key="1">
    <citation type="journal article" date="2020" name="Stud. Mycol.">
        <title>101 Dothideomycetes genomes: a test case for predicting lifestyles and emergence of pathogens.</title>
        <authorList>
            <person name="Haridas S."/>
            <person name="Albert R."/>
            <person name="Binder M."/>
            <person name="Bloem J."/>
            <person name="Labutti K."/>
            <person name="Salamov A."/>
            <person name="Andreopoulos B."/>
            <person name="Baker S."/>
            <person name="Barry K."/>
            <person name="Bills G."/>
            <person name="Bluhm B."/>
            <person name="Cannon C."/>
            <person name="Castanera R."/>
            <person name="Culley D."/>
            <person name="Daum C."/>
            <person name="Ezra D."/>
            <person name="Gonzalez J."/>
            <person name="Henrissat B."/>
            <person name="Kuo A."/>
            <person name="Liang C."/>
            <person name="Lipzen A."/>
            <person name="Lutzoni F."/>
            <person name="Magnuson J."/>
            <person name="Mondo S."/>
            <person name="Nolan M."/>
            <person name="Ohm R."/>
            <person name="Pangilinan J."/>
            <person name="Park H.-J."/>
            <person name="Ramirez L."/>
            <person name="Alfaro M."/>
            <person name="Sun H."/>
            <person name="Tritt A."/>
            <person name="Yoshinaga Y."/>
            <person name="Zwiers L.-H."/>
            <person name="Turgeon B."/>
            <person name="Goodwin S."/>
            <person name="Spatafora J."/>
            <person name="Crous P."/>
            <person name="Grigoriev I."/>
        </authorList>
    </citation>
    <scope>NUCLEOTIDE SEQUENCE</scope>
    <source>
        <strain evidence="11">ATCC 16933</strain>
    </source>
</reference>
<dbReference type="InterPro" id="IPR004813">
    <property type="entry name" value="OPT"/>
</dbReference>
<keyword evidence="7 10" id="KW-1133">Transmembrane helix</keyword>
<feature type="transmembrane region" description="Helical" evidence="10">
    <location>
        <begin position="436"/>
        <end position="457"/>
    </location>
</feature>
<evidence type="ECO:0000256" key="6">
    <source>
        <dbReference type="ARBA" id="ARBA00022927"/>
    </source>
</evidence>
<organism evidence="11 12">
    <name type="scientific">Lineolata rhizophorae</name>
    <dbReference type="NCBI Taxonomy" id="578093"/>
    <lineage>
        <taxon>Eukaryota</taxon>
        <taxon>Fungi</taxon>
        <taxon>Dikarya</taxon>
        <taxon>Ascomycota</taxon>
        <taxon>Pezizomycotina</taxon>
        <taxon>Dothideomycetes</taxon>
        <taxon>Dothideomycetes incertae sedis</taxon>
        <taxon>Lineolatales</taxon>
        <taxon>Lineolataceae</taxon>
        <taxon>Lineolata</taxon>
    </lineage>
</organism>
<feature type="transmembrane region" description="Helical" evidence="10">
    <location>
        <begin position="114"/>
        <end position="134"/>
    </location>
</feature>
<feature type="transmembrane region" description="Helical" evidence="10">
    <location>
        <begin position="744"/>
        <end position="766"/>
    </location>
</feature>
<dbReference type="EMBL" id="MU001697">
    <property type="protein sequence ID" value="KAF2453513.1"/>
    <property type="molecule type" value="Genomic_DNA"/>
</dbReference>
<evidence type="ECO:0000256" key="2">
    <source>
        <dbReference type="ARBA" id="ARBA00008807"/>
    </source>
</evidence>
<evidence type="ECO:0000256" key="5">
    <source>
        <dbReference type="ARBA" id="ARBA00022856"/>
    </source>
</evidence>
<evidence type="ECO:0000313" key="11">
    <source>
        <dbReference type="EMBL" id="KAF2453513.1"/>
    </source>
</evidence>
<dbReference type="OrthoDB" id="9986677at2759"/>